<proteinExistence type="predicted"/>
<evidence type="ECO:0000313" key="1">
    <source>
        <dbReference type="EMBL" id="KMS94211.1"/>
    </source>
</evidence>
<dbReference type="EMBL" id="KQ095282">
    <property type="protein sequence ID" value="KMS94211.1"/>
    <property type="molecule type" value="Genomic_DNA"/>
</dbReference>
<dbReference type="Gramene" id="KMS94211">
    <property type="protein sequence ID" value="KMS94211"/>
    <property type="gene ID" value="BVRB_023690"/>
</dbReference>
<name>A0A0J8AZS0_BETVV</name>
<protein>
    <submittedName>
        <fullName evidence="1">Uncharacterized protein</fullName>
    </submittedName>
</protein>
<evidence type="ECO:0000313" key="2">
    <source>
        <dbReference type="Proteomes" id="UP000035740"/>
    </source>
</evidence>
<reference evidence="1 2" key="1">
    <citation type="journal article" date="2014" name="Nature">
        <title>The genome of the recently domesticated crop plant sugar beet (Beta vulgaris).</title>
        <authorList>
            <person name="Dohm J.C."/>
            <person name="Minoche A.E."/>
            <person name="Holtgrawe D."/>
            <person name="Capella-Gutierrez S."/>
            <person name="Zakrzewski F."/>
            <person name="Tafer H."/>
            <person name="Rupp O."/>
            <person name="Sorensen T.R."/>
            <person name="Stracke R."/>
            <person name="Reinhardt R."/>
            <person name="Goesmann A."/>
            <person name="Kraft T."/>
            <person name="Schulz B."/>
            <person name="Stadler P.F."/>
            <person name="Schmidt T."/>
            <person name="Gabaldon T."/>
            <person name="Lehrach H."/>
            <person name="Weisshaar B."/>
            <person name="Himmelbauer H."/>
        </authorList>
    </citation>
    <scope>NUCLEOTIDE SEQUENCE [LARGE SCALE GENOMIC DNA]</scope>
    <source>
        <tissue evidence="1">Taproot</tissue>
    </source>
</reference>
<organism evidence="1 2">
    <name type="scientific">Beta vulgaris subsp. vulgaris</name>
    <name type="common">Beet</name>
    <dbReference type="NCBI Taxonomy" id="3555"/>
    <lineage>
        <taxon>Eukaryota</taxon>
        <taxon>Viridiplantae</taxon>
        <taxon>Streptophyta</taxon>
        <taxon>Embryophyta</taxon>
        <taxon>Tracheophyta</taxon>
        <taxon>Spermatophyta</taxon>
        <taxon>Magnoliopsida</taxon>
        <taxon>eudicotyledons</taxon>
        <taxon>Gunneridae</taxon>
        <taxon>Pentapetalae</taxon>
        <taxon>Caryophyllales</taxon>
        <taxon>Chenopodiaceae</taxon>
        <taxon>Betoideae</taxon>
        <taxon>Beta</taxon>
    </lineage>
</organism>
<feature type="non-terminal residue" evidence="1">
    <location>
        <position position="85"/>
    </location>
</feature>
<dbReference type="AlphaFoldDB" id="A0A0J8AZS0"/>
<sequence>MFPSATEEIILEVMGSENNIYMRSFEALKAIFGCPAVRDETVITIVDPVQYRSLQRQQYHLHEQKTLEISVHDRLDRLYRGHYER</sequence>
<dbReference type="Proteomes" id="UP000035740">
    <property type="component" value="Unassembled WGS sequence"/>
</dbReference>
<gene>
    <name evidence="1" type="ORF">BVRB_023690</name>
</gene>
<keyword evidence="2" id="KW-1185">Reference proteome</keyword>
<accession>A0A0J8AZS0</accession>